<dbReference type="InterPro" id="IPR050809">
    <property type="entry name" value="UgpAE/MalFG_permease"/>
</dbReference>
<evidence type="ECO:0000259" key="8">
    <source>
        <dbReference type="PROSITE" id="PS50928"/>
    </source>
</evidence>
<feature type="transmembrane region" description="Helical" evidence="7">
    <location>
        <begin position="207"/>
        <end position="229"/>
    </location>
</feature>
<comment type="subcellular location">
    <subcellularLocation>
        <location evidence="1 7">Cell membrane</location>
        <topology evidence="1 7">Multi-pass membrane protein</topology>
    </subcellularLocation>
</comment>
<organism evidence="9 10">
    <name type="scientific">Thermosipho africanus (strain TCF52B)</name>
    <dbReference type="NCBI Taxonomy" id="484019"/>
    <lineage>
        <taxon>Bacteria</taxon>
        <taxon>Thermotogati</taxon>
        <taxon>Thermotogota</taxon>
        <taxon>Thermotogae</taxon>
        <taxon>Thermotogales</taxon>
        <taxon>Fervidobacteriaceae</taxon>
        <taxon>Thermosipho</taxon>
    </lineage>
</organism>
<keyword evidence="3" id="KW-1003">Cell membrane</keyword>
<dbReference type="EMBL" id="CP001185">
    <property type="protein sequence ID" value="ACJ76359.1"/>
    <property type="molecule type" value="Genomic_DNA"/>
</dbReference>
<dbReference type="GO" id="GO:0005886">
    <property type="term" value="C:plasma membrane"/>
    <property type="evidence" value="ECO:0007669"/>
    <property type="project" value="UniProtKB-SubCell"/>
</dbReference>
<evidence type="ECO:0000256" key="1">
    <source>
        <dbReference type="ARBA" id="ARBA00004651"/>
    </source>
</evidence>
<dbReference type="AlphaFoldDB" id="B7IED2"/>
<feature type="transmembrane region" description="Helical" evidence="7">
    <location>
        <begin position="80"/>
        <end position="101"/>
    </location>
</feature>
<proteinExistence type="inferred from homology"/>
<feature type="transmembrane region" description="Helical" evidence="7">
    <location>
        <begin position="113"/>
        <end position="132"/>
    </location>
</feature>
<protein>
    <submittedName>
        <fullName evidence="9">Inner membrane protein</fullName>
    </submittedName>
</protein>
<dbReference type="STRING" id="484019.THA_1936"/>
<evidence type="ECO:0000256" key="2">
    <source>
        <dbReference type="ARBA" id="ARBA00022448"/>
    </source>
</evidence>
<evidence type="ECO:0000256" key="4">
    <source>
        <dbReference type="ARBA" id="ARBA00022692"/>
    </source>
</evidence>
<name>B7IED2_THEAB</name>
<dbReference type="Gene3D" id="1.10.3720.10">
    <property type="entry name" value="MetI-like"/>
    <property type="match status" value="1"/>
</dbReference>
<dbReference type="Pfam" id="PF00528">
    <property type="entry name" value="BPD_transp_1"/>
    <property type="match status" value="1"/>
</dbReference>
<dbReference type="InterPro" id="IPR035906">
    <property type="entry name" value="MetI-like_sf"/>
</dbReference>
<keyword evidence="2 7" id="KW-0813">Transport</keyword>
<dbReference type="PANTHER" id="PTHR43227:SF3">
    <property type="entry name" value="BINDING-PROTEIN-DEPENDENT TRANSPORT SYSTEMS INNER MEMBRANE COMPONENT"/>
    <property type="match status" value="1"/>
</dbReference>
<keyword evidence="10" id="KW-1185">Reference proteome</keyword>
<feature type="transmembrane region" description="Helical" evidence="7">
    <location>
        <begin position="259"/>
        <end position="279"/>
    </location>
</feature>
<evidence type="ECO:0000256" key="5">
    <source>
        <dbReference type="ARBA" id="ARBA00022989"/>
    </source>
</evidence>
<dbReference type="CDD" id="cd06261">
    <property type="entry name" value="TM_PBP2"/>
    <property type="match status" value="1"/>
</dbReference>
<evidence type="ECO:0000256" key="3">
    <source>
        <dbReference type="ARBA" id="ARBA00022475"/>
    </source>
</evidence>
<dbReference type="GO" id="GO:0055085">
    <property type="term" value="P:transmembrane transport"/>
    <property type="evidence" value="ECO:0007669"/>
    <property type="project" value="InterPro"/>
</dbReference>
<dbReference type="PROSITE" id="PS50928">
    <property type="entry name" value="ABC_TM1"/>
    <property type="match status" value="1"/>
</dbReference>
<comment type="similarity">
    <text evidence="7">Belongs to the binding-protein-dependent transport system permease family.</text>
</comment>
<dbReference type="Proteomes" id="UP000002453">
    <property type="component" value="Chromosome"/>
</dbReference>
<dbReference type="RefSeq" id="WP_012580491.1">
    <property type="nucleotide sequence ID" value="NC_011653.1"/>
</dbReference>
<gene>
    <name evidence="9" type="ordered locus">THA_1936</name>
</gene>
<feature type="transmembrane region" description="Helical" evidence="7">
    <location>
        <begin position="168"/>
        <end position="186"/>
    </location>
</feature>
<dbReference type="PANTHER" id="PTHR43227">
    <property type="entry name" value="BLL4140 PROTEIN"/>
    <property type="match status" value="1"/>
</dbReference>
<keyword evidence="4 7" id="KW-0812">Transmembrane</keyword>
<feature type="transmembrane region" description="Helical" evidence="7">
    <location>
        <begin position="12"/>
        <end position="35"/>
    </location>
</feature>
<keyword evidence="6 7" id="KW-0472">Membrane</keyword>
<evidence type="ECO:0000313" key="10">
    <source>
        <dbReference type="Proteomes" id="UP000002453"/>
    </source>
</evidence>
<sequence length="283" mass="32514">MSNKIKVKTKRALIGYLFFSPWLIGFIVFTAYPFFYSLYLSFFKVRFTVSGVESTFVGLEFYKYAFRGDLTFPINFTNTIINIVLSTPLIVIFALIVSILLNNKIKLRAFFRLLYFLPVVIISGPVVSELVANNASKIVDPGKYFIYQFFTTLPDRISFPFLYMFDNLVLILWFSGVQILFFLAGLQKISPSIYEAAKIDGANSWVIFWKITLPLIRPFILITTIYTIVDLASFANNSVNTSITQHMFDIDKPYSYSAALSWIYFVSVMIIIGIAFLLLRKKD</sequence>
<feature type="domain" description="ABC transmembrane type-1" evidence="8">
    <location>
        <begin position="76"/>
        <end position="275"/>
    </location>
</feature>
<reference evidence="9 10" key="1">
    <citation type="journal article" date="2009" name="J. Bacteriol.">
        <title>The genome of Thermosipho africanus TCF52B: lateral genetic connections to the Firmicutes and Archaea.</title>
        <authorList>
            <person name="Nesboe C.L."/>
            <person name="Bapteste E."/>
            <person name="Curtis B."/>
            <person name="Dahle H."/>
            <person name="Lopez P."/>
            <person name="Macleod D."/>
            <person name="Dlutek M."/>
            <person name="Bowman S."/>
            <person name="Zhaxybayeva O."/>
            <person name="Birkeland N.-K."/>
            <person name="Doolittle W.F."/>
        </authorList>
    </citation>
    <scope>NUCLEOTIDE SEQUENCE [LARGE SCALE GENOMIC DNA]</scope>
    <source>
        <strain evidence="9 10">TCF52B</strain>
    </source>
</reference>
<dbReference type="KEGG" id="taf:THA_1936"/>
<accession>B7IED2</accession>
<dbReference type="OrthoDB" id="9788108at2"/>
<dbReference type="HOGENOM" id="CLU_016047_0_2_0"/>
<keyword evidence="5 7" id="KW-1133">Transmembrane helix</keyword>
<evidence type="ECO:0000256" key="6">
    <source>
        <dbReference type="ARBA" id="ARBA00023136"/>
    </source>
</evidence>
<evidence type="ECO:0000256" key="7">
    <source>
        <dbReference type="RuleBase" id="RU363032"/>
    </source>
</evidence>
<dbReference type="SUPFAM" id="SSF161098">
    <property type="entry name" value="MetI-like"/>
    <property type="match status" value="1"/>
</dbReference>
<dbReference type="eggNOG" id="COG1175">
    <property type="taxonomic scope" value="Bacteria"/>
</dbReference>
<evidence type="ECO:0000313" key="9">
    <source>
        <dbReference type="EMBL" id="ACJ76359.1"/>
    </source>
</evidence>
<dbReference type="InterPro" id="IPR000515">
    <property type="entry name" value="MetI-like"/>
</dbReference>